<dbReference type="SMART" id="SM00342">
    <property type="entry name" value="HTH_ARAC"/>
    <property type="match status" value="1"/>
</dbReference>
<dbReference type="PANTHER" id="PTHR47504:SF5">
    <property type="entry name" value="RIGHT ORIGIN-BINDING PROTEIN"/>
    <property type="match status" value="1"/>
</dbReference>
<dbReference type="Gene3D" id="1.10.10.60">
    <property type="entry name" value="Homeodomain-like"/>
    <property type="match status" value="2"/>
</dbReference>
<keyword evidence="1" id="KW-0805">Transcription regulation</keyword>
<name>A0A2S6HRZ7_9FIRM</name>
<evidence type="ECO:0000259" key="4">
    <source>
        <dbReference type="PROSITE" id="PS01124"/>
    </source>
</evidence>
<evidence type="ECO:0000256" key="1">
    <source>
        <dbReference type="ARBA" id="ARBA00023015"/>
    </source>
</evidence>
<dbReference type="RefSeq" id="WP_104437155.1">
    <property type="nucleotide sequence ID" value="NZ_PTJA01000006.1"/>
</dbReference>
<reference evidence="5 6" key="1">
    <citation type="submission" date="2018-02" db="EMBL/GenBank/DDBJ databases">
        <title>Genomic Encyclopedia of Archaeal and Bacterial Type Strains, Phase II (KMG-II): from individual species to whole genera.</title>
        <authorList>
            <person name="Goeker M."/>
        </authorList>
    </citation>
    <scope>NUCLEOTIDE SEQUENCE [LARGE SCALE GENOMIC DNA]</scope>
    <source>
        <strain evidence="5 6">DSM 3808</strain>
    </source>
</reference>
<dbReference type="InterPro" id="IPR020449">
    <property type="entry name" value="Tscrpt_reg_AraC-type_HTH"/>
</dbReference>
<keyword evidence="2" id="KW-0238">DNA-binding</keyword>
<dbReference type="InterPro" id="IPR010499">
    <property type="entry name" value="AraC_E-bd"/>
</dbReference>
<dbReference type="SUPFAM" id="SSF55136">
    <property type="entry name" value="Probable bacterial effector-binding domain"/>
    <property type="match status" value="1"/>
</dbReference>
<dbReference type="InterPro" id="IPR050959">
    <property type="entry name" value="MarA-like"/>
</dbReference>
<dbReference type="InterPro" id="IPR011256">
    <property type="entry name" value="Reg_factor_effector_dom_sf"/>
</dbReference>
<proteinExistence type="predicted"/>
<accession>A0A2S6HRZ7</accession>
<dbReference type="Proteomes" id="UP000237749">
    <property type="component" value="Unassembled WGS sequence"/>
</dbReference>
<dbReference type="PRINTS" id="PR00032">
    <property type="entry name" value="HTHARAC"/>
</dbReference>
<dbReference type="InterPro" id="IPR029442">
    <property type="entry name" value="GyrI-like"/>
</dbReference>
<evidence type="ECO:0000256" key="2">
    <source>
        <dbReference type="ARBA" id="ARBA00023125"/>
    </source>
</evidence>
<evidence type="ECO:0000313" key="5">
    <source>
        <dbReference type="EMBL" id="PPK80452.1"/>
    </source>
</evidence>
<dbReference type="GO" id="GO:0003700">
    <property type="term" value="F:DNA-binding transcription factor activity"/>
    <property type="evidence" value="ECO:0007669"/>
    <property type="project" value="InterPro"/>
</dbReference>
<organism evidence="5 6">
    <name type="scientific">Lacrimispora xylanisolvens</name>
    <dbReference type="NCBI Taxonomy" id="384636"/>
    <lineage>
        <taxon>Bacteria</taxon>
        <taxon>Bacillati</taxon>
        <taxon>Bacillota</taxon>
        <taxon>Clostridia</taxon>
        <taxon>Lachnospirales</taxon>
        <taxon>Lachnospiraceae</taxon>
        <taxon>Lacrimispora</taxon>
    </lineage>
</organism>
<protein>
    <submittedName>
        <fullName evidence="5">AraC family transcriptional regulator</fullName>
    </submittedName>
</protein>
<keyword evidence="6" id="KW-1185">Reference proteome</keyword>
<dbReference type="SUPFAM" id="SSF46689">
    <property type="entry name" value="Homeodomain-like"/>
    <property type="match status" value="2"/>
</dbReference>
<sequence length="301" mass="34890">MHAWEQIQQTVNYIEDHLNEDINIEDLAKTACLSPFYYQRLFSRLVKKPVAEYIKLRRVAKAADCLLQSDIRILDIALELGFTSHEHFSRTFKNTFGLTPDEYRKNPQTLNRMTKPQLLLHYTLVDEEVPLITDGIVLEIHREELKEPVHYMGLIKDVPIHHIDGLGTESGIDPLASLWDDFHKQKTVLTCVSEEKEEIGVAYSSLKEGYFSYFAGMPYEHAEIPSAFKSWELPAGEYIICSFEAESFEALVVDALYKAQHYIYNTWLPKHKLQTDAFCAERYASHSPDTTNMEIWLRNLI</sequence>
<comment type="caution">
    <text evidence="5">The sequence shown here is derived from an EMBL/GenBank/DDBJ whole genome shotgun (WGS) entry which is preliminary data.</text>
</comment>
<dbReference type="PROSITE" id="PS01124">
    <property type="entry name" value="HTH_ARAC_FAMILY_2"/>
    <property type="match status" value="1"/>
</dbReference>
<feature type="domain" description="HTH araC/xylS-type" evidence="4">
    <location>
        <begin position="8"/>
        <end position="106"/>
    </location>
</feature>
<keyword evidence="3" id="KW-0804">Transcription</keyword>
<dbReference type="Pfam" id="PF06445">
    <property type="entry name" value="GyrI-like"/>
    <property type="match status" value="1"/>
</dbReference>
<dbReference type="InterPro" id="IPR009057">
    <property type="entry name" value="Homeodomain-like_sf"/>
</dbReference>
<evidence type="ECO:0000256" key="3">
    <source>
        <dbReference type="ARBA" id="ARBA00023163"/>
    </source>
</evidence>
<dbReference type="InterPro" id="IPR018062">
    <property type="entry name" value="HTH_AraC-typ_CS"/>
</dbReference>
<dbReference type="PANTHER" id="PTHR47504">
    <property type="entry name" value="RIGHT ORIGIN-BINDING PROTEIN"/>
    <property type="match status" value="1"/>
</dbReference>
<dbReference type="Gene3D" id="3.20.80.10">
    <property type="entry name" value="Regulatory factor, effector binding domain"/>
    <property type="match status" value="1"/>
</dbReference>
<dbReference type="EMBL" id="PTJA01000006">
    <property type="protein sequence ID" value="PPK80452.1"/>
    <property type="molecule type" value="Genomic_DNA"/>
</dbReference>
<dbReference type="AlphaFoldDB" id="A0A2S6HRZ7"/>
<gene>
    <name evidence="5" type="ORF">BXY41_10642</name>
</gene>
<dbReference type="SMART" id="SM00871">
    <property type="entry name" value="AraC_E_bind"/>
    <property type="match status" value="1"/>
</dbReference>
<dbReference type="InterPro" id="IPR018060">
    <property type="entry name" value="HTH_AraC"/>
</dbReference>
<evidence type="ECO:0000313" key="6">
    <source>
        <dbReference type="Proteomes" id="UP000237749"/>
    </source>
</evidence>
<dbReference type="OrthoDB" id="9816011at2"/>
<dbReference type="PROSITE" id="PS00041">
    <property type="entry name" value="HTH_ARAC_FAMILY_1"/>
    <property type="match status" value="1"/>
</dbReference>
<dbReference type="GO" id="GO:0043565">
    <property type="term" value="F:sequence-specific DNA binding"/>
    <property type="evidence" value="ECO:0007669"/>
    <property type="project" value="InterPro"/>
</dbReference>
<dbReference type="Pfam" id="PF12833">
    <property type="entry name" value="HTH_18"/>
    <property type="match status" value="1"/>
</dbReference>